<evidence type="ECO:0000313" key="5">
    <source>
        <dbReference type="EMBL" id="EIE18843.1"/>
    </source>
</evidence>
<protein>
    <submittedName>
        <fullName evidence="5">WD40 repeat-like protein</fullName>
    </submittedName>
</protein>
<accession>I0YKC4</accession>
<feature type="repeat" description="WD" evidence="3">
    <location>
        <begin position="68"/>
        <end position="99"/>
    </location>
</feature>
<dbReference type="OrthoDB" id="6252103at2759"/>
<feature type="repeat" description="WD" evidence="3">
    <location>
        <begin position="239"/>
        <end position="280"/>
    </location>
</feature>
<dbReference type="PRINTS" id="PR00320">
    <property type="entry name" value="GPROTEINBRPT"/>
</dbReference>
<keyword evidence="1 3" id="KW-0853">WD repeat</keyword>
<gene>
    <name evidence="5" type="ORF">COCSUDRAFT_68047</name>
</gene>
<dbReference type="PROSITE" id="PS50082">
    <property type="entry name" value="WD_REPEATS_2"/>
    <property type="match status" value="2"/>
</dbReference>
<dbReference type="STRING" id="574566.I0YKC4"/>
<evidence type="ECO:0000256" key="2">
    <source>
        <dbReference type="ARBA" id="ARBA00022737"/>
    </source>
</evidence>
<dbReference type="PANTHER" id="PTHR18763">
    <property type="entry name" value="WD-REPEAT PROTEIN 18"/>
    <property type="match status" value="1"/>
</dbReference>
<dbReference type="InterPro" id="IPR045227">
    <property type="entry name" value="WDR18/Ipi3/RID3"/>
</dbReference>
<dbReference type="RefSeq" id="XP_005643387.1">
    <property type="nucleotide sequence ID" value="XM_005643330.1"/>
</dbReference>
<organism evidence="5 6">
    <name type="scientific">Coccomyxa subellipsoidea (strain C-169)</name>
    <name type="common">Green microalga</name>
    <dbReference type="NCBI Taxonomy" id="574566"/>
    <lineage>
        <taxon>Eukaryota</taxon>
        <taxon>Viridiplantae</taxon>
        <taxon>Chlorophyta</taxon>
        <taxon>core chlorophytes</taxon>
        <taxon>Trebouxiophyceae</taxon>
        <taxon>Trebouxiophyceae incertae sedis</taxon>
        <taxon>Coccomyxaceae</taxon>
        <taxon>Coccomyxa</taxon>
        <taxon>Coccomyxa subellipsoidea</taxon>
    </lineage>
</organism>
<keyword evidence="2" id="KW-0677">Repeat</keyword>
<dbReference type="EMBL" id="AGSI01000021">
    <property type="protein sequence ID" value="EIE18843.1"/>
    <property type="molecule type" value="Genomic_DNA"/>
</dbReference>
<comment type="caution">
    <text evidence="5">The sequence shown here is derived from an EMBL/GenBank/DDBJ whole genome shotgun (WGS) entry which is preliminary data.</text>
</comment>
<evidence type="ECO:0000256" key="1">
    <source>
        <dbReference type="ARBA" id="ARBA00022574"/>
    </source>
</evidence>
<dbReference type="InterPro" id="IPR036322">
    <property type="entry name" value="WD40_repeat_dom_sf"/>
</dbReference>
<dbReference type="GO" id="GO:0006261">
    <property type="term" value="P:DNA-templated DNA replication"/>
    <property type="evidence" value="ECO:0007669"/>
    <property type="project" value="TreeGrafter"/>
</dbReference>
<dbReference type="GO" id="GO:0006364">
    <property type="term" value="P:rRNA processing"/>
    <property type="evidence" value="ECO:0007669"/>
    <property type="project" value="TreeGrafter"/>
</dbReference>
<dbReference type="eggNOG" id="KOG0646">
    <property type="taxonomic scope" value="Eukaryota"/>
</dbReference>
<dbReference type="PROSITE" id="PS00678">
    <property type="entry name" value="WD_REPEATS_1"/>
    <property type="match status" value="1"/>
</dbReference>
<name>I0YKC4_COCSC</name>
<dbReference type="KEGG" id="csl:COCSUDRAFT_68047"/>
<sequence>MVIEEPGKSPALTECAFVDDDQVLLRSYAVEPIVALAASLDGTHCAGGGQSGTVYLWEVPSGRLLRSWPAHYKAVTALAFTDDGTVLLSAGEDTVACAWLLMDVLDDSPEQGSGMHGPPTFQSWSEHTLPITSLYCGMGANPIVVTASLDRSCKIWSLSQGALLRSVSFPVSLHSVAADPAEHALYLGGADGRIFEVSLAGPRPAPDPTAFLGIPGTGTNLVAGSGAISGSEAGEGSVMEGHARCVTCFACTTDGGHMLSGSEDGTVRVWELRSRQAVRVIASPDKAPVTGLLVLDRPPSLASGQGRHGAASSSDSGFQAKGPKRPQPLAPFCKFMGMAGALQPWEGPPLLLDGSHGYRGDILRVCPLERGTAEDPARESFGDIPHRSMASPGATVFLGSVEQAAVGDEGGEVDFRAETEEVKEQLKQALETAQKWQGLHAQLHQFCVEQVLPAASTPG</sequence>
<dbReference type="InterPro" id="IPR001680">
    <property type="entry name" value="WD40_rpt"/>
</dbReference>
<dbReference type="GO" id="GO:0005656">
    <property type="term" value="C:nuclear pre-replicative complex"/>
    <property type="evidence" value="ECO:0007669"/>
    <property type="project" value="TreeGrafter"/>
</dbReference>
<dbReference type="PANTHER" id="PTHR18763:SF0">
    <property type="entry name" value="WD REPEAT-CONTAINING PROTEIN 18"/>
    <property type="match status" value="1"/>
</dbReference>
<dbReference type="GeneID" id="17036793"/>
<keyword evidence="6" id="KW-1185">Reference proteome</keyword>
<dbReference type="GO" id="GO:0120330">
    <property type="term" value="C:rixosome complex"/>
    <property type="evidence" value="ECO:0007669"/>
    <property type="project" value="TreeGrafter"/>
</dbReference>
<dbReference type="SMART" id="SM00320">
    <property type="entry name" value="WD40"/>
    <property type="match status" value="4"/>
</dbReference>
<dbReference type="InterPro" id="IPR020472">
    <property type="entry name" value="WD40_PAC1"/>
</dbReference>
<dbReference type="Proteomes" id="UP000007264">
    <property type="component" value="Unassembled WGS sequence"/>
</dbReference>
<dbReference type="SUPFAM" id="SSF50978">
    <property type="entry name" value="WD40 repeat-like"/>
    <property type="match status" value="1"/>
</dbReference>
<evidence type="ECO:0000313" key="6">
    <source>
        <dbReference type="Proteomes" id="UP000007264"/>
    </source>
</evidence>
<proteinExistence type="predicted"/>
<feature type="region of interest" description="Disordered" evidence="4">
    <location>
        <begin position="298"/>
        <end position="324"/>
    </location>
</feature>
<evidence type="ECO:0000256" key="4">
    <source>
        <dbReference type="SAM" id="MobiDB-lite"/>
    </source>
</evidence>
<dbReference type="InterPro" id="IPR019775">
    <property type="entry name" value="WD40_repeat_CS"/>
</dbReference>
<dbReference type="PROSITE" id="PS50294">
    <property type="entry name" value="WD_REPEATS_REGION"/>
    <property type="match status" value="1"/>
</dbReference>
<dbReference type="Gene3D" id="2.130.10.10">
    <property type="entry name" value="YVTN repeat-like/Quinoprotein amine dehydrogenase"/>
    <property type="match status" value="2"/>
</dbReference>
<reference evidence="5 6" key="1">
    <citation type="journal article" date="2012" name="Genome Biol.">
        <title>The genome of the polar eukaryotic microalga coccomyxa subellipsoidea reveals traits of cold adaptation.</title>
        <authorList>
            <person name="Blanc G."/>
            <person name="Agarkova I."/>
            <person name="Grimwood J."/>
            <person name="Kuo A."/>
            <person name="Brueggeman A."/>
            <person name="Dunigan D."/>
            <person name="Gurnon J."/>
            <person name="Ladunga I."/>
            <person name="Lindquist E."/>
            <person name="Lucas S."/>
            <person name="Pangilinan J."/>
            <person name="Proschold T."/>
            <person name="Salamov A."/>
            <person name="Schmutz J."/>
            <person name="Weeks D."/>
            <person name="Yamada T."/>
            <person name="Claverie J.M."/>
            <person name="Grigoriev I."/>
            <person name="Van Etten J."/>
            <person name="Lomsadze A."/>
            <person name="Borodovsky M."/>
        </authorList>
    </citation>
    <scope>NUCLEOTIDE SEQUENCE [LARGE SCALE GENOMIC DNA]</scope>
    <source>
        <strain evidence="5 6">C-169</strain>
    </source>
</reference>
<dbReference type="InterPro" id="IPR015943">
    <property type="entry name" value="WD40/YVTN_repeat-like_dom_sf"/>
</dbReference>
<dbReference type="AlphaFoldDB" id="I0YKC4"/>
<evidence type="ECO:0000256" key="3">
    <source>
        <dbReference type="PROSITE-ProRule" id="PRU00221"/>
    </source>
</evidence>
<dbReference type="Pfam" id="PF00400">
    <property type="entry name" value="WD40"/>
    <property type="match status" value="3"/>
</dbReference>